<accession>Q4T559</accession>
<reference evidence="2" key="1">
    <citation type="journal article" date="2004" name="Nature">
        <title>Genome duplication in the teleost fish Tetraodon nigroviridis reveals the early vertebrate proto-karyotype.</title>
        <authorList>
            <person name="Jaillon O."/>
            <person name="Aury J.-M."/>
            <person name="Brunet F."/>
            <person name="Petit J.-L."/>
            <person name="Stange-Thomann N."/>
            <person name="Mauceli E."/>
            <person name="Bouneau L."/>
            <person name="Fischer C."/>
            <person name="Ozouf-Costaz C."/>
            <person name="Bernot A."/>
            <person name="Nicaud S."/>
            <person name="Jaffe D."/>
            <person name="Fisher S."/>
            <person name="Lutfalla G."/>
            <person name="Dossat C."/>
            <person name="Segurens B."/>
            <person name="Dasilva C."/>
            <person name="Salanoubat M."/>
            <person name="Levy M."/>
            <person name="Boudet N."/>
            <person name="Castellano S."/>
            <person name="Anthouard V."/>
            <person name="Jubin C."/>
            <person name="Castelli V."/>
            <person name="Katinka M."/>
            <person name="Vacherie B."/>
            <person name="Biemont C."/>
            <person name="Skalli Z."/>
            <person name="Cattolico L."/>
            <person name="Poulain J."/>
            <person name="De Berardinis V."/>
            <person name="Cruaud C."/>
            <person name="Duprat S."/>
            <person name="Brottier P."/>
            <person name="Coutanceau J.-P."/>
            <person name="Gouzy J."/>
            <person name="Parra G."/>
            <person name="Lardier G."/>
            <person name="Chapple C."/>
            <person name="McKernan K.J."/>
            <person name="McEwan P."/>
            <person name="Bosak S."/>
            <person name="Kellis M."/>
            <person name="Volff J.-N."/>
            <person name="Guigo R."/>
            <person name="Zody M.C."/>
            <person name="Mesirov J."/>
            <person name="Lindblad-Toh K."/>
            <person name="Birren B."/>
            <person name="Nusbaum C."/>
            <person name="Kahn D."/>
            <person name="Robinson-Rechavi M."/>
            <person name="Laudet V."/>
            <person name="Schachter V."/>
            <person name="Quetier F."/>
            <person name="Saurin W."/>
            <person name="Scarpelli C."/>
            <person name="Wincker P."/>
            <person name="Lander E.S."/>
            <person name="Weissenbach J."/>
            <person name="Roest Crollius H."/>
        </authorList>
    </citation>
    <scope>NUCLEOTIDE SEQUENCE [LARGE SCALE GENOMIC DNA]</scope>
</reference>
<sequence length="101" mass="11522">MAKEVWYFTQVSGTDKGGRFKNADLAHARILITFPTCHPQWSSEPQAHHKQVTLQKWRPGTPGRTRPITWRNAAKISIQTGETKINTARKSRVGIKKKKKT</sequence>
<dbReference type="EMBL" id="CAAE01009423">
    <property type="protein sequence ID" value="CAF91973.1"/>
    <property type="molecule type" value="Genomic_DNA"/>
</dbReference>
<dbReference type="KEGG" id="tng:GSTEN00006978G001"/>
<dbReference type="AlphaFoldDB" id="Q4T559"/>
<reference evidence="2" key="2">
    <citation type="submission" date="2004-02" db="EMBL/GenBank/DDBJ databases">
        <authorList>
            <consortium name="Genoscope"/>
            <consortium name="Whitehead Institute Centre for Genome Research"/>
        </authorList>
    </citation>
    <scope>NUCLEOTIDE SEQUENCE</scope>
</reference>
<evidence type="ECO:0000256" key="1">
    <source>
        <dbReference type="SAM" id="MobiDB-lite"/>
    </source>
</evidence>
<protein>
    <submittedName>
        <fullName evidence="2">(spotted green pufferfish) hypothetical protein</fullName>
    </submittedName>
</protein>
<gene>
    <name evidence="2" type="ORF">GSTENG00006978001</name>
</gene>
<proteinExistence type="predicted"/>
<evidence type="ECO:0000313" key="2">
    <source>
        <dbReference type="EMBL" id="CAF91973.1"/>
    </source>
</evidence>
<comment type="caution">
    <text evidence="2">The sequence shown here is derived from an EMBL/GenBank/DDBJ whole genome shotgun (WGS) entry which is preliminary data.</text>
</comment>
<organism evidence="2">
    <name type="scientific">Tetraodon nigroviridis</name>
    <name type="common">Spotted green pufferfish</name>
    <name type="synonym">Chelonodon nigroviridis</name>
    <dbReference type="NCBI Taxonomy" id="99883"/>
    <lineage>
        <taxon>Eukaryota</taxon>
        <taxon>Metazoa</taxon>
        <taxon>Chordata</taxon>
        <taxon>Craniata</taxon>
        <taxon>Vertebrata</taxon>
        <taxon>Euteleostomi</taxon>
        <taxon>Actinopterygii</taxon>
        <taxon>Neopterygii</taxon>
        <taxon>Teleostei</taxon>
        <taxon>Neoteleostei</taxon>
        <taxon>Acanthomorphata</taxon>
        <taxon>Eupercaria</taxon>
        <taxon>Tetraodontiformes</taxon>
        <taxon>Tetradontoidea</taxon>
        <taxon>Tetraodontidae</taxon>
        <taxon>Tetraodon</taxon>
    </lineage>
</organism>
<name>Q4T559_TETNG</name>
<feature type="region of interest" description="Disordered" evidence="1">
    <location>
        <begin position="42"/>
        <end position="67"/>
    </location>
</feature>